<dbReference type="PANTHER" id="PTHR10587:SF133">
    <property type="entry name" value="CHITIN DEACETYLASE 1-RELATED"/>
    <property type="match status" value="1"/>
</dbReference>
<evidence type="ECO:0000256" key="2">
    <source>
        <dbReference type="ARBA" id="ARBA00022801"/>
    </source>
</evidence>
<dbReference type="Pfam" id="PF01522">
    <property type="entry name" value="Polysacc_deac_1"/>
    <property type="match status" value="1"/>
</dbReference>
<name>A0AA94L2E2_DESDE</name>
<gene>
    <name evidence="5" type="ORF">SAMN02910291_01628</name>
</gene>
<comment type="caution">
    <text evidence="5">The sequence shown here is derived from an EMBL/GenBank/DDBJ whole genome shotgun (WGS) entry which is preliminary data.</text>
</comment>
<proteinExistence type="predicted"/>
<dbReference type="GO" id="GO:0046872">
    <property type="term" value="F:metal ion binding"/>
    <property type="evidence" value="ECO:0007669"/>
    <property type="project" value="UniProtKB-KW"/>
</dbReference>
<feature type="region of interest" description="Disordered" evidence="3">
    <location>
        <begin position="286"/>
        <end position="352"/>
    </location>
</feature>
<organism evidence="5 6">
    <name type="scientific">Desulfovibrio desulfuricans</name>
    <dbReference type="NCBI Taxonomy" id="876"/>
    <lineage>
        <taxon>Bacteria</taxon>
        <taxon>Pseudomonadati</taxon>
        <taxon>Thermodesulfobacteriota</taxon>
        <taxon>Desulfovibrionia</taxon>
        <taxon>Desulfovibrionales</taxon>
        <taxon>Desulfovibrionaceae</taxon>
        <taxon>Desulfovibrio</taxon>
    </lineage>
</organism>
<dbReference type="PANTHER" id="PTHR10587">
    <property type="entry name" value="GLYCOSYL TRANSFERASE-RELATED"/>
    <property type="match status" value="1"/>
</dbReference>
<keyword evidence="1" id="KW-0479">Metal-binding</keyword>
<dbReference type="GO" id="GO:0005975">
    <property type="term" value="P:carbohydrate metabolic process"/>
    <property type="evidence" value="ECO:0007669"/>
    <property type="project" value="InterPro"/>
</dbReference>
<dbReference type="InterPro" id="IPR011330">
    <property type="entry name" value="Glyco_hydro/deAcase_b/a-brl"/>
</dbReference>
<dbReference type="AlphaFoldDB" id="A0AA94L2E2"/>
<feature type="domain" description="NodB homology" evidence="4">
    <location>
        <begin position="42"/>
        <end position="223"/>
    </location>
</feature>
<evidence type="ECO:0000256" key="1">
    <source>
        <dbReference type="ARBA" id="ARBA00022723"/>
    </source>
</evidence>
<sequence>MKPLWIRLWAIFFFGLAVCAAPGVQARVVDGGSIMDQHMRENLCALTFDDGPSANTPQLLDMLSEYGIPATFFLLGKQAERHPDLVRRILAEGHEVGNHSYSHPNLRMLSPEKKLQEIGQTDAILRSLGASPSFLRPPYGAYDNHTVSVAESLGLGIMLWSLDSRDWKSLPANYATLRSTRGTVYDTGALRGIFLFHDTHRRTVEDLPRIIRDLRAGGCQRFVTVSDYLDGLLDPEPGILMTRRPTDSAQPAVADKKPGRLKEQFQEMPPESYPAGTAALPLARTSRPWRSGSGAAETGRPPAAEVDRQATGENSGPGHDSSVQPTTGAPEAGLPLGSSVFTPGAAAGSADA</sequence>
<dbReference type="EMBL" id="FPIW01000026">
    <property type="protein sequence ID" value="SFW51070.1"/>
    <property type="molecule type" value="Genomic_DNA"/>
</dbReference>
<dbReference type="Gene3D" id="3.20.20.370">
    <property type="entry name" value="Glycoside hydrolase/deacetylase"/>
    <property type="match status" value="1"/>
</dbReference>
<protein>
    <submittedName>
        <fullName evidence="5">Peptidoglycan/xylan/chitin deacetylase, PgdA/CDA1 family</fullName>
    </submittedName>
</protein>
<dbReference type="InterPro" id="IPR002509">
    <property type="entry name" value="NODB_dom"/>
</dbReference>
<reference evidence="6" key="1">
    <citation type="submission" date="2016-11" db="EMBL/GenBank/DDBJ databases">
        <authorList>
            <person name="Jaros S."/>
            <person name="Januszkiewicz K."/>
            <person name="Wedrychowicz H."/>
        </authorList>
    </citation>
    <scope>NUCLEOTIDE SEQUENCE [LARGE SCALE GENOMIC DNA]</scope>
    <source>
        <strain evidence="6">DSM 7057</strain>
    </source>
</reference>
<evidence type="ECO:0000313" key="5">
    <source>
        <dbReference type="EMBL" id="SFW51070.1"/>
    </source>
</evidence>
<dbReference type="Proteomes" id="UP000182680">
    <property type="component" value="Unassembled WGS sequence"/>
</dbReference>
<feature type="region of interest" description="Disordered" evidence="3">
    <location>
        <begin position="239"/>
        <end position="259"/>
    </location>
</feature>
<dbReference type="RefSeq" id="WP_072311897.1">
    <property type="nucleotide sequence ID" value="NZ_FPIW01000026.1"/>
</dbReference>
<dbReference type="GO" id="GO:0016810">
    <property type="term" value="F:hydrolase activity, acting on carbon-nitrogen (but not peptide) bonds"/>
    <property type="evidence" value="ECO:0007669"/>
    <property type="project" value="InterPro"/>
</dbReference>
<evidence type="ECO:0000313" key="6">
    <source>
        <dbReference type="Proteomes" id="UP000182680"/>
    </source>
</evidence>
<dbReference type="PROSITE" id="PS51677">
    <property type="entry name" value="NODB"/>
    <property type="match status" value="1"/>
</dbReference>
<evidence type="ECO:0000256" key="3">
    <source>
        <dbReference type="SAM" id="MobiDB-lite"/>
    </source>
</evidence>
<evidence type="ECO:0000259" key="4">
    <source>
        <dbReference type="PROSITE" id="PS51677"/>
    </source>
</evidence>
<dbReference type="CDD" id="cd10917">
    <property type="entry name" value="CE4_NodB_like_6s_7s"/>
    <property type="match status" value="1"/>
</dbReference>
<dbReference type="SUPFAM" id="SSF88713">
    <property type="entry name" value="Glycoside hydrolase/deacetylase"/>
    <property type="match status" value="1"/>
</dbReference>
<dbReference type="InterPro" id="IPR050248">
    <property type="entry name" value="Polysacc_deacetylase_ArnD"/>
</dbReference>
<keyword evidence="2" id="KW-0378">Hydrolase</keyword>
<accession>A0AA94L2E2</accession>
<dbReference type="GO" id="GO:0016020">
    <property type="term" value="C:membrane"/>
    <property type="evidence" value="ECO:0007669"/>
    <property type="project" value="TreeGrafter"/>
</dbReference>